<evidence type="ECO:0000259" key="1">
    <source>
        <dbReference type="Pfam" id="PF13392"/>
    </source>
</evidence>
<organism evidence="2">
    <name type="scientific">marine sediment metagenome</name>
    <dbReference type="NCBI Taxonomy" id="412755"/>
    <lineage>
        <taxon>unclassified sequences</taxon>
        <taxon>metagenomes</taxon>
        <taxon>ecological metagenomes</taxon>
    </lineage>
</organism>
<comment type="caution">
    <text evidence="2">The sequence shown here is derived from an EMBL/GenBank/DDBJ whole genome shotgun (WGS) entry which is preliminary data.</text>
</comment>
<protein>
    <recommendedName>
        <fullName evidence="1">HNH nuclease domain-containing protein</fullName>
    </recommendedName>
</protein>
<proteinExistence type="predicted"/>
<gene>
    <name evidence="2" type="ORF">LCGC14_1772840</name>
</gene>
<accession>A0A0F9JCL9</accession>
<dbReference type="Gene3D" id="3.90.75.20">
    <property type="match status" value="1"/>
</dbReference>
<dbReference type="InterPro" id="IPR003615">
    <property type="entry name" value="HNH_nuc"/>
</dbReference>
<evidence type="ECO:0000313" key="2">
    <source>
        <dbReference type="EMBL" id="KKM03601.1"/>
    </source>
</evidence>
<feature type="domain" description="HNH nuclease" evidence="1">
    <location>
        <begin position="46"/>
        <end position="66"/>
    </location>
</feature>
<dbReference type="EMBL" id="LAZR01016648">
    <property type="protein sequence ID" value="KKM03601.1"/>
    <property type="molecule type" value="Genomic_DNA"/>
</dbReference>
<dbReference type="AlphaFoldDB" id="A0A0F9JCL9"/>
<name>A0A0F9JCL9_9ZZZZ</name>
<dbReference type="Pfam" id="PF13392">
    <property type="entry name" value="HNH_3"/>
    <property type="match status" value="1"/>
</dbReference>
<sequence>MTKINYKYIKVDIERNPRPDGRSKIPEHTDVMEKHLKRYLDIDELIHHINGNKRDNRLENLCLCKDNKFHGNIHASLIKIAYRLVESSIIKFDREINEYYAHLPIEYK</sequence>
<dbReference type="InterPro" id="IPR044925">
    <property type="entry name" value="His-Me_finger_sf"/>
</dbReference>
<reference evidence="2" key="1">
    <citation type="journal article" date="2015" name="Nature">
        <title>Complex archaea that bridge the gap between prokaryotes and eukaryotes.</title>
        <authorList>
            <person name="Spang A."/>
            <person name="Saw J.H."/>
            <person name="Jorgensen S.L."/>
            <person name="Zaremba-Niedzwiedzka K."/>
            <person name="Martijn J."/>
            <person name="Lind A.E."/>
            <person name="van Eijk R."/>
            <person name="Schleper C."/>
            <person name="Guy L."/>
            <person name="Ettema T.J."/>
        </authorList>
    </citation>
    <scope>NUCLEOTIDE SEQUENCE</scope>
</reference>
<dbReference type="SUPFAM" id="SSF54060">
    <property type="entry name" value="His-Me finger endonucleases"/>
    <property type="match status" value="1"/>
</dbReference>